<dbReference type="Pfam" id="PF24864">
    <property type="entry name" value="DUF7730"/>
    <property type="match status" value="1"/>
</dbReference>
<dbReference type="AlphaFoldDB" id="A0A3M9Y5I7"/>
<comment type="caution">
    <text evidence="2">The sequence shown here is derived from an EMBL/GenBank/DDBJ whole genome shotgun (WGS) entry which is preliminary data.</text>
</comment>
<organism evidence="2 3">
    <name type="scientific">Verticillium nonalfalfae</name>
    <dbReference type="NCBI Taxonomy" id="1051616"/>
    <lineage>
        <taxon>Eukaryota</taxon>
        <taxon>Fungi</taxon>
        <taxon>Dikarya</taxon>
        <taxon>Ascomycota</taxon>
        <taxon>Pezizomycotina</taxon>
        <taxon>Sordariomycetes</taxon>
        <taxon>Hypocreomycetidae</taxon>
        <taxon>Glomerellales</taxon>
        <taxon>Plectosphaerellaceae</taxon>
        <taxon>Verticillium</taxon>
    </lineage>
</organism>
<keyword evidence="3" id="KW-1185">Reference proteome</keyword>
<evidence type="ECO:0000313" key="2">
    <source>
        <dbReference type="EMBL" id="RNJ55717.1"/>
    </source>
</evidence>
<dbReference type="STRING" id="1051616.A0A3M9Y5I7"/>
<proteinExistence type="predicted"/>
<accession>A0A3M9Y5I7</accession>
<dbReference type="EMBL" id="RBVV01000071">
    <property type="protein sequence ID" value="RNJ55717.1"/>
    <property type="molecule type" value="Genomic_DNA"/>
</dbReference>
<gene>
    <name evidence="2" type="ORF">D7B24_008243</name>
</gene>
<dbReference type="RefSeq" id="XP_028493875.1">
    <property type="nucleotide sequence ID" value="XM_028642336.1"/>
</dbReference>
<dbReference type="GeneID" id="39611932"/>
<evidence type="ECO:0000259" key="1">
    <source>
        <dbReference type="Pfam" id="PF24864"/>
    </source>
</evidence>
<protein>
    <recommendedName>
        <fullName evidence="1">DUF7730 domain-containing protein</fullName>
    </recommendedName>
</protein>
<dbReference type="InterPro" id="IPR056632">
    <property type="entry name" value="DUF7730"/>
</dbReference>
<evidence type="ECO:0000313" key="3">
    <source>
        <dbReference type="Proteomes" id="UP000267145"/>
    </source>
</evidence>
<feature type="domain" description="DUF7730" evidence="1">
    <location>
        <begin position="33"/>
        <end position="97"/>
    </location>
</feature>
<reference evidence="2 3" key="1">
    <citation type="submission" date="2018-10" db="EMBL/GenBank/DDBJ databases">
        <title>Genome sequence of Verticillium nonalfalfae VnAa140.</title>
        <authorList>
            <person name="Stajich J.E."/>
            <person name="Kasson M.T."/>
        </authorList>
    </citation>
    <scope>NUCLEOTIDE SEQUENCE [LARGE SCALE GENOMIC DNA]</scope>
    <source>
        <strain evidence="2 3">VnAa140</strain>
    </source>
</reference>
<dbReference type="Proteomes" id="UP000267145">
    <property type="component" value="Unassembled WGS sequence"/>
</dbReference>
<sequence>MAQRFVWRGPWFDDFMPGDGGFCDCYESLSPDNREVGIMGFLVSCRQAYFETIDILYGTNIIMLRSEVLMLHLPELLVPQRLESITSLELLIKAREVKEGQRAVRQDFSHLAVILEHVVAYCRHRLRSLCISLQGSPRSPPHTFLDGKGSPLRMIDEFYLSMEPRLNMRVEVPQYLYSTYTGHTVTLKAQHPLELREDKDGKPLWQSPWRCFDSVGKREGGRLLDEPETQWRSVGNYPRPPLQVPTEENADKCIPSLGYWISEGEPDTTPRREHICF</sequence>
<name>A0A3M9Y5I7_9PEZI</name>